<dbReference type="GO" id="GO:0016651">
    <property type="term" value="F:oxidoreductase activity, acting on NAD(P)H"/>
    <property type="evidence" value="ECO:0007669"/>
    <property type="project" value="InterPro"/>
</dbReference>
<organism evidence="12">
    <name type="scientific">marine metagenome</name>
    <dbReference type="NCBI Taxonomy" id="408172"/>
    <lineage>
        <taxon>unclassified sequences</taxon>
        <taxon>metagenomes</taxon>
        <taxon>ecological metagenomes</taxon>
    </lineage>
</organism>
<keyword evidence="8 11" id="KW-1133">Transmembrane helix</keyword>
<dbReference type="Pfam" id="PF00507">
    <property type="entry name" value="Oxidored_q4"/>
    <property type="match status" value="1"/>
</dbReference>
<keyword evidence="4" id="KW-1003">Cell membrane</keyword>
<dbReference type="PANTHER" id="PTHR11058">
    <property type="entry name" value="NADH-UBIQUINONE OXIDOREDUCTASE CHAIN 3"/>
    <property type="match status" value="1"/>
</dbReference>
<evidence type="ECO:0000256" key="1">
    <source>
        <dbReference type="ARBA" id="ARBA00004141"/>
    </source>
</evidence>
<feature type="transmembrane region" description="Helical" evidence="11">
    <location>
        <begin position="60"/>
        <end position="83"/>
    </location>
</feature>
<keyword evidence="9" id="KW-0520">NAD</keyword>
<dbReference type="GO" id="GO:0008137">
    <property type="term" value="F:NADH dehydrogenase (ubiquinone) activity"/>
    <property type="evidence" value="ECO:0007669"/>
    <property type="project" value="InterPro"/>
</dbReference>
<protein>
    <recommendedName>
        <fullName evidence="13">NADH:ubiquinone oxidoreductase subunit 3 (Chain A)</fullName>
    </recommendedName>
</protein>
<evidence type="ECO:0000256" key="6">
    <source>
        <dbReference type="ARBA" id="ARBA00022719"/>
    </source>
</evidence>
<keyword evidence="6" id="KW-0874">Quinone</keyword>
<dbReference type="PANTHER" id="PTHR11058:SF22">
    <property type="entry name" value="NADH-QUINONE OXIDOREDUCTASE SUBUNIT A"/>
    <property type="match status" value="1"/>
</dbReference>
<evidence type="ECO:0000256" key="8">
    <source>
        <dbReference type="ARBA" id="ARBA00022989"/>
    </source>
</evidence>
<evidence type="ECO:0000256" key="2">
    <source>
        <dbReference type="ARBA" id="ARBA00008472"/>
    </source>
</evidence>
<dbReference type="EMBL" id="UINC01003416">
    <property type="protein sequence ID" value="SVA06149.1"/>
    <property type="molecule type" value="Genomic_DNA"/>
</dbReference>
<evidence type="ECO:0000256" key="11">
    <source>
        <dbReference type="SAM" id="Phobius"/>
    </source>
</evidence>
<evidence type="ECO:0000313" key="12">
    <source>
        <dbReference type="EMBL" id="SVA06149.1"/>
    </source>
</evidence>
<accession>A0A381SRN1</accession>
<evidence type="ECO:0008006" key="13">
    <source>
        <dbReference type="Google" id="ProtNLM"/>
    </source>
</evidence>
<evidence type="ECO:0000256" key="10">
    <source>
        <dbReference type="ARBA" id="ARBA00023136"/>
    </source>
</evidence>
<sequence>MLEQYTGAAIMFLFAMGIACGMVAMTSLLGPKRHFADKMEPFECGESQLVSPHQRFSVKFYLVAVLFVLFDIEAIFFFPWAILFRRLGLFGFVEMLVFILILGIGLLYVWKRGGLDWD</sequence>
<reference evidence="12" key="1">
    <citation type="submission" date="2018-05" db="EMBL/GenBank/DDBJ databases">
        <authorList>
            <person name="Lanie J.A."/>
            <person name="Ng W.-L."/>
            <person name="Kazmierczak K.M."/>
            <person name="Andrzejewski T.M."/>
            <person name="Davidsen T.M."/>
            <person name="Wayne K.J."/>
            <person name="Tettelin H."/>
            <person name="Glass J.I."/>
            <person name="Rusch D."/>
            <person name="Podicherti R."/>
            <person name="Tsui H.-C.T."/>
            <person name="Winkler M.E."/>
        </authorList>
    </citation>
    <scope>NUCLEOTIDE SEQUENCE</scope>
</reference>
<dbReference type="InterPro" id="IPR000440">
    <property type="entry name" value="NADH_UbQ/plastoQ_OxRdtase_su3"/>
</dbReference>
<feature type="transmembrane region" description="Helical" evidence="11">
    <location>
        <begin position="6"/>
        <end position="29"/>
    </location>
</feature>
<comment type="subcellular location">
    <subcellularLocation>
        <location evidence="1">Membrane</location>
        <topology evidence="1">Multi-pass membrane protein</topology>
    </subcellularLocation>
</comment>
<feature type="transmembrane region" description="Helical" evidence="11">
    <location>
        <begin position="89"/>
        <end position="110"/>
    </location>
</feature>
<dbReference type="Gene3D" id="1.20.58.1610">
    <property type="entry name" value="NADH:ubiquinone/plastoquinone oxidoreductase, chain 3"/>
    <property type="match status" value="1"/>
</dbReference>
<evidence type="ECO:0000256" key="3">
    <source>
        <dbReference type="ARBA" id="ARBA00022448"/>
    </source>
</evidence>
<proteinExistence type="inferred from homology"/>
<keyword evidence="7" id="KW-1278">Translocase</keyword>
<comment type="similarity">
    <text evidence="2">Belongs to the complex I subunit 3 family.</text>
</comment>
<evidence type="ECO:0000256" key="9">
    <source>
        <dbReference type="ARBA" id="ARBA00023027"/>
    </source>
</evidence>
<gene>
    <name evidence="12" type="ORF">METZ01_LOCUS59003</name>
</gene>
<keyword evidence="3" id="KW-0813">Transport</keyword>
<dbReference type="InterPro" id="IPR023043">
    <property type="entry name" value="NAD(P)H_OxRDtase_bac/plastid"/>
</dbReference>
<name>A0A381SRN1_9ZZZZ</name>
<keyword evidence="5 11" id="KW-0812">Transmembrane</keyword>
<evidence type="ECO:0000256" key="4">
    <source>
        <dbReference type="ARBA" id="ARBA00022475"/>
    </source>
</evidence>
<keyword evidence="10 11" id="KW-0472">Membrane</keyword>
<dbReference type="HAMAP" id="MF_01394">
    <property type="entry name" value="NDH1_NuoA"/>
    <property type="match status" value="1"/>
</dbReference>
<dbReference type="GO" id="GO:0048038">
    <property type="term" value="F:quinone binding"/>
    <property type="evidence" value="ECO:0007669"/>
    <property type="project" value="UniProtKB-KW"/>
</dbReference>
<dbReference type="InterPro" id="IPR038430">
    <property type="entry name" value="NDAH_ubi_oxred_su3_sf"/>
</dbReference>
<dbReference type="GO" id="GO:0030964">
    <property type="term" value="C:NADH dehydrogenase complex"/>
    <property type="evidence" value="ECO:0007669"/>
    <property type="project" value="TreeGrafter"/>
</dbReference>
<evidence type="ECO:0000256" key="7">
    <source>
        <dbReference type="ARBA" id="ARBA00022967"/>
    </source>
</evidence>
<evidence type="ECO:0000256" key="5">
    <source>
        <dbReference type="ARBA" id="ARBA00022692"/>
    </source>
</evidence>
<dbReference type="AlphaFoldDB" id="A0A381SRN1"/>